<reference evidence="1" key="1">
    <citation type="submission" date="2016-12" db="EMBL/GenBank/DDBJ databases">
        <title>Whole genome sequencing of Sphingomonas koreensis.</title>
        <authorList>
            <person name="Conlan S."/>
            <person name="Thomas P.J."/>
            <person name="Mullikin J."/>
            <person name="Palmore T.N."/>
            <person name="Frank K.M."/>
            <person name="Segre J.A."/>
        </authorList>
    </citation>
    <scope>NUCLEOTIDE SEQUENCE</scope>
    <source>
        <strain evidence="1">ABOJV</strain>
    </source>
</reference>
<dbReference type="PANTHER" id="PTHR43239">
    <property type="entry name" value="UPF0734 PROTEIN DDB_G0273871/DDB_G0273177"/>
    <property type="match status" value="1"/>
</dbReference>
<dbReference type="GeneID" id="44131202"/>
<reference evidence="2 4" key="3">
    <citation type="submission" date="2018-07" db="EMBL/GenBank/DDBJ databases">
        <title>Genomic and Epidemiologic Investigation of an Indolent Hospital Outbreak.</title>
        <authorList>
            <person name="Johnson R.C."/>
            <person name="Deming C."/>
            <person name="Conlan S."/>
            <person name="Zellmer C.J."/>
            <person name="Michelin A.V."/>
            <person name="Lee-Lin S."/>
            <person name="Thomas P.J."/>
            <person name="Park M."/>
            <person name="Weingarten R.A."/>
            <person name="Less J."/>
            <person name="Dekker J.P."/>
            <person name="Frank K.M."/>
            <person name="Musser K.A."/>
            <person name="Mcquiston J.R."/>
            <person name="Henderson D.K."/>
            <person name="Lau A.F."/>
            <person name="Palmore T.N."/>
            <person name="Segre J.A."/>
        </authorList>
    </citation>
    <scope>NUCLEOTIDE SEQUENCE [LARGE SCALE GENOMIC DNA]</scope>
    <source>
        <strain evidence="2 4">SK-NIH.Env10_0317</strain>
    </source>
</reference>
<dbReference type="EMBL" id="QQWO01000023">
    <property type="protein sequence ID" value="RSU99302.1"/>
    <property type="molecule type" value="Genomic_DNA"/>
</dbReference>
<dbReference type="InterPro" id="IPR052996">
    <property type="entry name" value="Carb_Metab_Mutarotase"/>
</dbReference>
<gene>
    <name evidence="1" type="ORF">BRX40_01365</name>
    <name evidence="2" type="ORF">CA257_19970</name>
</gene>
<dbReference type="STRING" id="93064.BRX40_01365"/>
<dbReference type="InterPro" id="IPR008000">
    <property type="entry name" value="Rham/fucose_mutarotase"/>
</dbReference>
<sequence length="118" mass="13318">MPIVRRCFAVDLHDDPGLIAAYRRWHEPGGPPAAVNAAIRADGVESLEIWLVGDRMFMVMEQDTDRAPDPEVKRLRDEANPEVAAWDKLMASFQKPLPFAPGQTWVEMERVYSLAEQG</sequence>
<dbReference type="OrthoDB" id="7272712at2"/>
<protein>
    <submittedName>
        <fullName evidence="2">L-rhamnose mutarotase</fullName>
        <ecNumber evidence="2">5.1.3.32</ecNumber>
    </submittedName>
</protein>
<dbReference type="EC" id="5.1.3.32" evidence="2"/>
<dbReference type="Proteomes" id="UP000185161">
    <property type="component" value="Chromosome"/>
</dbReference>
<dbReference type="Pfam" id="PF05336">
    <property type="entry name" value="rhaM"/>
    <property type="match status" value="1"/>
</dbReference>
<proteinExistence type="predicted"/>
<evidence type="ECO:0000313" key="1">
    <source>
        <dbReference type="EMBL" id="APR51257.1"/>
    </source>
</evidence>
<name>A0A1L6J5Y6_9SPHN</name>
<dbReference type="RefSeq" id="WP_075150412.1">
    <property type="nucleotide sequence ID" value="NZ_CP018820.1"/>
</dbReference>
<dbReference type="InterPro" id="IPR011008">
    <property type="entry name" value="Dimeric_a/b-barrel"/>
</dbReference>
<accession>A0A1L6J5Y6</accession>
<dbReference type="Proteomes" id="UP000286681">
    <property type="component" value="Unassembled WGS sequence"/>
</dbReference>
<dbReference type="KEGG" id="skr:BRX40_01365"/>
<dbReference type="SUPFAM" id="SSF54909">
    <property type="entry name" value="Dimeric alpha+beta barrel"/>
    <property type="match status" value="1"/>
</dbReference>
<organism evidence="1 3">
    <name type="scientific">Sphingomonas koreensis</name>
    <dbReference type="NCBI Taxonomy" id="93064"/>
    <lineage>
        <taxon>Bacteria</taxon>
        <taxon>Pseudomonadati</taxon>
        <taxon>Pseudomonadota</taxon>
        <taxon>Alphaproteobacteria</taxon>
        <taxon>Sphingomonadales</taxon>
        <taxon>Sphingomonadaceae</taxon>
        <taxon>Sphingomonas</taxon>
    </lineage>
</organism>
<dbReference type="GO" id="GO:0062192">
    <property type="term" value="F:L-rhamnose mutarotase activity"/>
    <property type="evidence" value="ECO:0007669"/>
    <property type="project" value="UniProtKB-EC"/>
</dbReference>
<evidence type="ECO:0000313" key="3">
    <source>
        <dbReference type="Proteomes" id="UP000185161"/>
    </source>
</evidence>
<dbReference type="EMBL" id="CP018820">
    <property type="protein sequence ID" value="APR51257.1"/>
    <property type="molecule type" value="Genomic_DNA"/>
</dbReference>
<dbReference type="PANTHER" id="PTHR43239:SF1">
    <property type="entry name" value="UPF0734 PROTEIN DDB_G0273871_DDB_G0273177"/>
    <property type="match status" value="1"/>
</dbReference>
<dbReference type="Gene3D" id="3.30.70.100">
    <property type="match status" value="1"/>
</dbReference>
<evidence type="ECO:0000313" key="2">
    <source>
        <dbReference type="EMBL" id="RSU99302.1"/>
    </source>
</evidence>
<dbReference type="AlphaFoldDB" id="A0A1L6J5Y6"/>
<keyword evidence="2" id="KW-0413">Isomerase</keyword>
<reference evidence="3" key="2">
    <citation type="submission" date="2016-12" db="EMBL/GenBank/DDBJ databases">
        <title>Whole genome sequencing of Sphingomonas sp. ABOJV.</title>
        <authorList>
            <person name="Conlan S."/>
            <person name="Thomas P.J."/>
            <person name="Mullikin J."/>
            <person name="Palmore T.N."/>
            <person name="Frank K.M."/>
            <person name="Segre J.A."/>
        </authorList>
    </citation>
    <scope>NUCLEOTIDE SEQUENCE [LARGE SCALE GENOMIC DNA]</scope>
    <source>
        <strain evidence="3">ABOJV</strain>
    </source>
</reference>
<keyword evidence="3" id="KW-1185">Reference proteome</keyword>
<evidence type="ECO:0000313" key="4">
    <source>
        <dbReference type="Proteomes" id="UP000286681"/>
    </source>
</evidence>